<sequence>MSKGLVLKEERTAWLEGHPGEGGHSIERTHANISPQRDLRVTLKFFVFQEIGRECRDQVATAAGFAPLFVRTNTANHIDGPGPRASRFAGLSTTVCHERVEDKPSDRTHVFDAHERLTCGSLKNTQLKECASLGSGDGRKAGFVPAREVHLLALAASLHLATPSSQYGAHFLAFFPALCSETLPLPLRLPRICAKSSKLEASLGRLTSCGIASSPSRYTLLPMVPHSIVHDTGSYHPTPGPPTRSALAHVPHNSACSYTRPAVWTEGSNAAPELIDRARAHATKRREAARWIS</sequence>
<protein>
    <submittedName>
        <fullName evidence="1">Uncharacterized protein</fullName>
    </submittedName>
</protein>
<accession>A0ACB8STT1</accession>
<dbReference type="Proteomes" id="UP000814140">
    <property type="component" value="Unassembled WGS sequence"/>
</dbReference>
<keyword evidence="2" id="KW-1185">Reference proteome</keyword>
<reference evidence="1" key="1">
    <citation type="submission" date="2021-03" db="EMBL/GenBank/DDBJ databases">
        <authorList>
            <consortium name="DOE Joint Genome Institute"/>
            <person name="Ahrendt S."/>
            <person name="Looney B.P."/>
            <person name="Miyauchi S."/>
            <person name="Morin E."/>
            <person name="Drula E."/>
            <person name="Courty P.E."/>
            <person name="Chicoki N."/>
            <person name="Fauchery L."/>
            <person name="Kohler A."/>
            <person name="Kuo A."/>
            <person name="Labutti K."/>
            <person name="Pangilinan J."/>
            <person name="Lipzen A."/>
            <person name="Riley R."/>
            <person name="Andreopoulos W."/>
            <person name="He G."/>
            <person name="Johnson J."/>
            <person name="Barry K.W."/>
            <person name="Grigoriev I.V."/>
            <person name="Nagy L."/>
            <person name="Hibbett D."/>
            <person name="Henrissat B."/>
            <person name="Matheny P.B."/>
            <person name="Labbe J."/>
            <person name="Martin F."/>
        </authorList>
    </citation>
    <scope>NUCLEOTIDE SEQUENCE</scope>
    <source>
        <strain evidence="1">HHB10654</strain>
    </source>
</reference>
<comment type="caution">
    <text evidence="1">The sequence shown here is derived from an EMBL/GenBank/DDBJ whole genome shotgun (WGS) entry which is preliminary data.</text>
</comment>
<dbReference type="EMBL" id="MU277223">
    <property type="protein sequence ID" value="KAI0059840.1"/>
    <property type="molecule type" value="Genomic_DNA"/>
</dbReference>
<name>A0ACB8STT1_9AGAM</name>
<gene>
    <name evidence="1" type="ORF">BV25DRAFT_1840060</name>
</gene>
<organism evidence="1 2">
    <name type="scientific">Artomyces pyxidatus</name>
    <dbReference type="NCBI Taxonomy" id="48021"/>
    <lineage>
        <taxon>Eukaryota</taxon>
        <taxon>Fungi</taxon>
        <taxon>Dikarya</taxon>
        <taxon>Basidiomycota</taxon>
        <taxon>Agaricomycotina</taxon>
        <taxon>Agaricomycetes</taxon>
        <taxon>Russulales</taxon>
        <taxon>Auriscalpiaceae</taxon>
        <taxon>Artomyces</taxon>
    </lineage>
</organism>
<proteinExistence type="predicted"/>
<reference evidence="1" key="2">
    <citation type="journal article" date="2022" name="New Phytol.">
        <title>Evolutionary transition to the ectomycorrhizal habit in the genomes of a hyperdiverse lineage of mushroom-forming fungi.</title>
        <authorList>
            <person name="Looney B."/>
            <person name="Miyauchi S."/>
            <person name="Morin E."/>
            <person name="Drula E."/>
            <person name="Courty P.E."/>
            <person name="Kohler A."/>
            <person name="Kuo A."/>
            <person name="LaButti K."/>
            <person name="Pangilinan J."/>
            <person name="Lipzen A."/>
            <person name="Riley R."/>
            <person name="Andreopoulos W."/>
            <person name="He G."/>
            <person name="Johnson J."/>
            <person name="Nolan M."/>
            <person name="Tritt A."/>
            <person name="Barry K.W."/>
            <person name="Grigoriev I.V."/>
            <person name="Nagy L.G."/>
            <person name="Hibbett D."/>
            <person name="Henrissat B."/>
            <person name="Matheny P.B."/>
            <person name="Labbe J."/>
            <person name="Martin F.M."/>
        </authorList>
    </citation>
    <scope>NUCLEOTIDE SEQUENCE</scope>
    <source>
        <strain evidence="1">HHB10654</strain>
    </source>
</reference>
<evidence type="ECO:0000313" key="1">
    <source>
        <dbReference type="EMBL" id="KAI0059840.1"/>
    </source>
</evidence>
<evidence type="ECO:0000313" key="2">
    <source>
        <dbReference type="Proteomes" id="UP000814140"/>
    </source>
</evidence>